<gene>
    <name evidence="7" type="ORF">S06H3_54857</name>
</gene>
<keyword evidence="2" id="KW-1003">Cell membrane</keyword>
<dbReference type="CDD" id="cd06574">
    <property type="entry name" value="TM_PBP1_branched-chain-AA_like"/>
    <property type="match status" value="1"/>
</dbReference>
<feature type="transmembrane region" description="Helical" evidence="6">
    <location>
        <begin position="154"/>
        <end position="171"/>
    </location>
</feature>
<keyword evidence="4 6" id="KW-1133">Transmembrane helix</keyword>
<dbReference type="InterPro" id="IPR001851">
    <property type="entry name" value="ABC_transp_permease"/>
</dbReference>
<comment type="caution">
    <text evidence="7">The sequence shown here is derived from an EMBL/GenBank/DDBJ whole genome shotgun (WGS) entry which is preliminary data.</text>
</comment>
<dbReference type="Pfam" id="PF02653">
    <property type="entry name" value="BPD_transp_2"/>
    <property type="match status" value="1"/>
</dbReference>
<dbReference type="AlphaFoldDB" id="X1QGX8"/>
<organism evidence="7">
    <name type="scientific">marine sediment metagenome</name>
    <dbReference type="NCBI Taxonomy" id="412755"/>
    <lineage>
        <taxon>unclassified sequences</taxon>
        <taxon>metagenomes</taxon>
        <taxon>ecological metagenomes</taxon>
    </lineage>
</organism>
<keyword evidence="3 6" id="KW-0812">Transmembrane</keyword>
<dbReference type="PANTHER" id="PTHR32196">
    <property type="entry name" value="ABC TRANSPORTER PERMEASE PROTEIN YPHD-RELATED-RELATED"/>
    <property type="match status" value="1"/>
</dbReference>
<feature type="transmembrane region" description="Helical" evidence="6">
    <location>
        <begin position="177"/>
        <end position="198"/>
    </location>
</feature>
<comment type="subcellular location">
    <subcellularLocation>
        <location evidence="1">Cell membrane</location>
        <topology evidence="1">Multi-pass membrane protein</topology>
    </subcellularLocation>
</comment>
<dbReference type="GO" id="GO:0022857">
    <property type="term" value="F:transmembrane transporter activity"/>
    <property type="evidence" value="ECO:0007669"/>
    <property type="project" value="InterPro"/>
</dbReference>
<accession>X1QGX8</accession>
<evidence type="ECO:0000256" key="1">
    <source>
        <dbReference type="ARBA" id="ARBA00004651"/>
    </source>
</evidence>
<reference evidence="7" key="1">
    <citation type="journal article" date="2014" name="Front. Microbiol.">
        <title>High frequency of phylogenetically diverse reductive dehalogenase-homologous genes in deep subseafloor sedimentary metagenomes.</title>
        <authorList>
            <person name="Kawai M."/>
            <person name="Futagami T."/>
            <person name="Toyoda A."/>
            <person name="Takaki Y."/>
            <person name="Nishi S."/>
            <person name="Hori S."/>
            <person name="Arai W."/>
            <person name="Tsubouchi T."/>
            <person name="Morono Y."/>
            <person name="Uchiyama I."/>
            <person name="Ito T."/>
            <person name="Fujiyama A."/>
            <person name="Inagaki F."/>
            <person name="Takami H."/>
        </authorList>
    </citation>
    <scope>NUCLEOTIDE SEQUENCE</scope>
    <source>
        <strain evidence="7">Expedition CK06-06</strain>
    </source>
</reference>
<dbReference type="GO" id="GO:0005886">
    <property type="term" value="C:plasma membrane"/>
    <property type="evidence" value="ECO:0007669"/>
    <property type="project" value="UniProtKB-SubCell"/>
</dbReference>
<evidence type="ECO:0000256" key="6">
    <source>
        <dbReference type="SAM" id="Phobius"/>
    </source>
</evidence>
<proteinExistence type="predicted"/>
<feature type="non-terminal residue" evidence="7">
    <location>
        <position position="1"/>
    </location>
</feature>
<dbReference type="EMBL" id="BARV01035125">
    <property type="protein sequence ID" value="GAI54071.1"/>
    <property type="molecule type" value="Genomic_DNA"/>
</dbReference>
<dbReference type="PANTHER" id="PTHR32196:SF69">
    <property type="entry name" value="BRANCHED-CHAIN AMINO ACID TRANSPORT SYSTEM, PERMEASE PROTEIN"/>
    <property type="match status" value="1"/>
</dbReference>
<evidence type="ECO:0008006" key="8">
    <source>
        <dbReference type="Google" id="ProtNLM"/>
    </source>
</evidence>
<evidence type="ECO:0000256" key="3">
    <source>
        <dbReference type="ARBA" id="ARBA00022692"/>
    </source>
</evidence>
<feature type="transmembrane region" description="Helical" evidence="6">
    <location>
        <begin position="73"/>
        <end position="90"/>
    </location>
</feature>
<name>X1QGX8_9ZZZZ</name>
<evidence type="ECO:0000256" key="5">
    <source>
        <dbReference type="ARBA" id="ARBA00023136"/>
    </source>
</evidence>
<sequence>LFLAIIAGSLAGLITGLLHTKLKLTNLISGILTMTLLYSVNLRIMGRPNIPLLGKITLLEEIKNYFPNLSMDYLIPFFFLFLIVILKFIIDYFLSTEIGLTIIATGDNEQMIKSLGVNTDLTKIMGLCISNALVALSGALFAQYSGFADVNMGLGTIVAGLACVIIGISIIKIPTIFWRTIAVLVGSLVYRLIMIIALRYGYSFGFKPGDLKMISVLLVIIALSVPFIKGKLNFADRF</sequence>
<keyword evidence="5 6" id="KW-0472">Membrane</keyword>
<feature type="transmembrane region" description="Helical" evidence="6">
    <location>
        <begin position="124"/>
        <end position="142"/>
    </location>
</feature>
<protein>
    <recommendedName>
        <fullName evidence="8">ABC transporter permease</fullName>
    </recommendedName>
</protein>
<evidence type="ECO:0000256" key="4">
    <source>
        <dbReference type="ARBA" id="ARBA00022989"/>
    </source>
</evidence>
<feature type="transmembrane region" description="Helical" evidence="6">
    <location>
        <begin position="210"/>
        <end position="228"/>
    </location>
</feature>
<evidence type="ECO:0000256" key="2">
    <source>
        <dbReference type="ARBA" id="ARBA00022475"/>
    </source>
</evidence>
<feature type="non-terminal residue" evidence="7">
    <location>
        <position position="238"/>
    </location>
</feature>
<evidence type="ECO:0000313" key="7">
    <source>
        <dbReference type="EMBL" id="GAI54071.1"/>
    </source>
</evidence>